<evidence type="ECO:0000313" key="3">
    <source>
        <dbReference type="EMBL" id="ROW18097.1"/>
    </source>
</evidence>
<accession>A0A423XNE0</accession>
<dbReference type="EMBL" id="LKEB01000001">
    <property type="protein sequence ID" value="ROW18097.1"/>
    <property type="molecule type" value="Genomic_DNA"/>
</dbReference>
<reference evidence="3 4" key="1">
    <citation type="submission" date="2015-09" db="EMBL/GenBank/DDBJ databases">
        <title>Host preference determinants of Valsa canker pathogens revealed by comparative genomics.</title>
        <authorList>
            <person name="Yin Z."/>
            <person name="Huang L."/>
        </authorList>
    </citation>
    <scope>NUCLEOTIDE SEQUENCE [LARGE SCALE GENOMIC DNA]</scope>
    <source>
        <strain evidence="3 4">SXYLt</strain>
    </source>
</reference>
<sequence length="194" mass="20684">MAPAAQKTLVGDLPSAAASPQVYGHTHPSHHYQSPFQTVDLRGQHSSIPKSISHFISSQLLRPFKHCQVHPAPRVLLILAYLVAFLGLVLFLRGAAKARMAALLQRRRRSPVGQGLPGVDDEKVVGSGGDDDEKRDRAVWLLGGDGGDLSAGVISPAICGCTDVGPGMGDVPAVLLYAPKDHQETGRIKGMLFR</sequence>
<dbReference type="AlphaFoldDB" id="A0A423XNE0"/>
<dbReference type="OrthoDB" id="10657407at2759"/>
<proteinExistence type="predicted"/>
<comment type="caution">
    <text evidence="3">The sequence shown here is derived from an EMBL/GenBank/DDBJ whole genome shotgun (WGS) entry which is preliminary data.</text>
</comment>
<dbReference type="InParanoid" id="A0A423XNE0"/>
<keyword evidence="2" id="KW-0472">Membrane</keyword>
<organism evidence="3 4">
    <name type="scientific">Cytospora leucostoma</name>
    <dbReference type="NCBI Taxonomy" id="1230097"/>
    <lineage>
        <taxon>Eukaryota</taxon>
        <taxon>Fungi</taxon>
        <taxon>Dikarya</taxon>
        <taxon>Ascomycota</taxon>
        <taxon>Pezizomycotina</taxon>
        <taxon>Sordariomycetes</taxon>
        <taxon>Sordariomycetidae</taxon>
        <taxon>Diaporthales</taxon>
        <taxon>Cytosporaceae</taxon>
        <taxon>Cytospora</taxon>
    </lineage>
</organism>
<feature type="transmembrane region" description="Helical" evidence="2">
    <location>
        <begin position="75"/>
        <end position="96"/>
    </location>
</feature>
<keyword evidence="4" id="KW-1185">Reference proteome</keyword>
<feature type="region of interest" description="Disordered" evidence="1">
    <location>
        <begin position="111"/>
        <end position="132"/>
    </location>
</feature>
<evidence type="ECO:0000313" key="4">
    <source>
        <dbReference type="Proteomes" id="UP000285146"/>
    </source>
</evidence>
<evidence type="ECO:0000256" key="2">
    <source>
        <dbReference type="SAM" id="Phobius"/>
    </source>
</evidence>
<evidence type="ECO:0000256" key="1">
    <source>
        <dbReference type="SAM" id="MobiDB-lite"/>
    </source>
</evidence>
<dbReference type="Proteomes" id="UP000285146">
    <property type="component" value="Unassembled WGS sequence"/>
</dbReference>
<gene>
    <name evidence="3" type="ORF">VPNG_00501</name>
</gene>
<keyword evidence="2" id="KW-1133">Transmembrane helix</keyword>
<keyword evidence="2" id="KW-0812">Transmembrane</keyword>
<name>A0A423XNE0_9PEZI</name>
<protein>
    <submittedName>
        <fullName evidence="3">Uncharacterized protein</fullName>
    </submittedName>
</protein>